<comment type="caution">
    <text evidence="2">The sequence shown here is derived from an EMBL/GenBank/DDBJ whole genome shotgun (WGS) entry which is preliminary data.</text>
</comment>
<feature type="region of interest" description="Disordered" evidence="1">
    <location>
        <begin position="146"/>
        <end position="172"/>
    </location>
</feature>
<keyword evidence="3" id="KW-1185">Reference proteome</keyword>
<dbReference type="Proteomes" id="UP000789570">
    <property type="component" value="Unassembled WGS sequence"/>
</dbReference>
<proteinExistence type="predicted"/>
<sequence>MLETYLYLEVGKQLCHIHYCKVVEPNRENIQYKQKKELKDQKGCKKRIAHEEFHSVEENSIEDDYHNIYEKRRPDTTSTSIAKYFATCIAKPIIGCLAIPIYITHGYHSTCYSRRCIYCENFYKNGVFENVNSFLKRIEKGKDILTQDDLDDENNEEEEEESSGEPVNEQSDISAALAAAIDNINHW</sequence>
<reference evidence="2" key="1">
    <citation type="submission" date="2021-06" db="EMBL/GenBank/DDBJ databases">
        <authorList>
            <person name="Kallberg Y."/>
            <person name="Tangrot J."/>
            <person name="Rosling A."/>
        </authorList>
    </citation>
    <scope>NUCLEOTIDE SEQUENCE</scope>
    <source>
        <strain evidence="2">UK204</strain>
    </source>
</reference>
<evidence type="ECO:0000313" key="2">
    <source>
        <dbReference type="EMBL" id="CAG8485461.1"/>
    </source>
</evidence>
<evidence type="ECO:0000256" key="1">
    <source>
        <dbReference type="SAM" id="MobiDB-lite"/>
    </source>
</evidence>
<accession>A0A9N8ZFA5</accession>
<dbReference type="EMBL" id="CAJVPQ010000484">
    <property type="protein sequence ID" value="CAG8485461.1"/>
    <property type="molecule type" value="Genomic_DNA"/>
</dbReference>
<organism evidence="2 3">
    <name type="scientific">Funneliformis caledonium</name>
    <dbReference type="NCBI Taxonomy" id="1117310"/>
    <lineage>
        <taxon>Eukaryota</taxon>
        <taxon>Fungi</taxon>
        <taxon>Fungi incertae sedis</taxon>
        <taxon>Mucoromycota</taxon>
        <taxon>Glomeromycotina</taxon>
        <taxon>Glomeromycetes</taxon>
        <taxon>Glomerales</taxon>
        <taxon>Glomeraceae</taxon>
        <taxon>Funneliformis</taxon>
    </lineage>
</organism>
<gene>
    <name evidence="2" type="ORF">FCALED_LOCUS2930</name>
</gene>
<feature type="compositionally biased region" description="Acidic residues" evidence="1">
    <location>
        <begin position="146"/>
        <end position="163"/>
    </location>
</feature>
<name>A0A9N8ZFA5_9GLOM</name>
<evidence type="ECO:0000313" key="3">
    <source>
        <dbReference type="Proteomes" id="UP000789570"/>
    </source>
</evidence>
<protein>
    <submittedName>
        <fullName evidence="2">2619_t:CDS:1</fullName>
    </submittedName>
</protein>
<dbReference type="AlphaFoldDB" id="A0A9N8ZFA5"/>